<gene>
    <name evidence="1" type="ORF">OWV82_013328</name>
</gene>
<sequence>MALVKLTFVCFLLVLIFCQEIQFIEVRDMKLERANAFPKLQSYRKILNKEVNNIYDLESKSHGDEHPTVKVAKDILSPPTAPSDGVGESMPPPSKTCR</sequence>
<accession>A0ACC1XU22</accession>
<organism evidence="1 2">
    <name type="scientific">Melia azedarach</name>
    <name type="common">Chinaberry tree</name>
    <dbReference type="NCBI Taxonomy" id="155640"/>
    <lineage>
        <taxon>Eukaryota</taxon>
        <taxon>Viridiplantae</taxon>
        <taxon>Streptophyta</taxon>
        <taxon>Embryophyta</taxon>
        <taxon>Tracheophyta</taxon>
        <taxon>Spermatophyta</taxon>
        <taxon>Magnoliopsida</taxon>
        <taxon>eudicotyledons</taxon>
        <taxon>Gunneridae</taxon>
        <taxon>Pentapetalae</taxon>
        <taxon>rosids</taxon>
        <taxon>malvids</taxon>
        <taxon>Sapindales</taxon>
        <taxon>Meliaceae</taxon>
        <taxon>Melia</taxon>
    </lineage>
</organism>
<dbReference type="Proteomes" id="UP001164539">
    <property type="component" value="Chromosome 7"/>
</dbReference>
<name>A0ACC1XU22_MELAZ</name>
<protein>
    <submittedName>
        <fullName evidence="1">Uncharacterized protein</fullName>
    </submittedName>
</protein>
<evidence type="ECO:0000313" key="1">
    <source>
        <dbReference type="EMBL" id="KAJ4714911.1"/>
    </source>
</evidence>
<dbReference type="EMBL" id="CM051400">
    <property type="protein sequence ID" value="KAJ4714911.1"/>
    <property type="molecule type" value="Genomic_DNA"/>
</dbReference>
<keyword evidence="2" id="KW-1185">Reference proteome</keyword>
<evidence type="ECO:0000313" key="2">
    <source>
        <dbReference type="Proteomes" id="UP001164539"/>
    </source>
</evidence>
<reference evidence="1 2" key="1">
    <citation type="journal article" date="2023" name="Science">
        <title>Complex scaffold remodeling in plant triterpene biosynthesis.</title>
        <authorList>
            <person name="De La Pena R."/>
            <person name="Hodgson H."/>
            <person name="Liu J.C."/>
            <person name="Stephenson M.J."/>
            <person name="Martin A.C."/>
            <person name="Owen C."/>
            <person name="Harkess A."/>
            <person name="Leebens-Mack J."/>
            <person name="Jimenez L.E."/>
            <person name="Osbourn A."/>
            <person name="Sattely E.S."/>
        </authorList>
    </citation>
    <scope>NUCLEOTIDE SEQUENCE [LARGE SCALE GENOMIC DNA]</scope>
    <source>
        <strain evidence="2">cv. JPN11</strain>
        <tissue evidence="1">Leaf</tissue>
    </source>
</reference>
<proteinExistence type="predicted"/>
<comment type="caution">
    <text evidence="1">The sequence shown here is derived from an EMBL/GenBank/DDBJ whole genome shotgun (WGS) entry which is preliminary data.</text>
</comment>